<sequence>MKFFMTRMHINLIDMTSRPDQHHKWILHMQDHFSKFSWTHPLISRHTAEVAEKLFQTFCLFGAPRILYSDNDKELIAGVISEVTKKLPGLALTHEQPRHLQSQGCMEISNGDLQLRLRTWLEEHPENGWVEGLPYITYAMNSAVSAKTAKSPYEVVFWQSPRINFIELKNLADQGFKNEEDSSDFSTKIVTNRNEPELMTEPWSAIGQIAASSITGPSISLQPLNQPEASNSQGNSVKSAKTGEAPARWRRKHDLLPNNKQ</sequence>
<dbReference type="InterPro" id="IPR001584">
    <property type="entry name" value="Integrase_cat-core"/>
</dbReference>
<dbReference type="InterPro" id="IPR012337">
    <property type="entry name" value="RNaseH-like_sf"/>
</dbReference>
<proteinExistence type="predicted"/>
<dbReference type="AlphaFoldDB" id="A0A7J7J2R2"/>
<dbReference type="PROSITE" id="PS50994">
    <property type="entry name" value="INTEGRASE"/>
    <property type="match status" value="1"/>
</dbReference>
<dbReference type="Proteomes" id="UP000593567">
    <property type="component" value="Unassembled WGS sequence"/>
</dbReference>
<feature type="compositionally biased region" description="Polar residues" evidence="1">
    <location>
        <begin position="217"/>
        <end position="239"/>
    </location>
</feature>
<dbReference type="OrthoDB" id="10059746at2759"/>
<accession>A0A7J7J2R2</accession>
<feature type="domain" description="Integrase catalytic" evidence="2">
    <location>
        <begin position="1"/>
        <end position="160"/>
    </location>
</feature>
<dbReference type="SUPFAM" id="SSF53098">
    <property type="entry name" value="Ribonuclease H-like"/>
    <property type="match status" value="1"/>
</dbReference>
<comment type="caution">
    <text evidence="3">The sequence shown here is derived from an EMBL/GenBank/DDBJ whole genome shotgun (WGS) entry which is preliminary data.</text>
</comment>
<reference evidence="3" key="1">
    <citation type="submission" date="2020-06" db="EMBL/GenBank/DDBJ databases">
        <title>Draft genome of Bugula neritina, a colonial animal packing powerful symbionts and potential medicines.</title>
        <authorList>
            <person name="Rayko M."/>
        </authorList>
    </citation>
    <scope>NUCLEOTIDE SEQUENCE [LARGE SCALE GENOMIC DNA]</scope>
    <source>
        <strain evidence="3">Kwan_BN1</strain>
    </source>
</reference>
<dbReference type="GO" id="GO:0003676">
    <property type="term" value="F:nucleic acid binding"/>
    <property type="evidence" value="ECO:0007669"/>
    <property type="project" value="InterPro"/>
</dbReference>
<dbReference type="InterPro" id="IPR036397">
    <property type="entry name" value="RNaseH_sf"/>
</dbReference>
<dbReference type="Gene3D" id="3.30.420.10">
    <property type="entry name" value="Ribonuclease H-like superfamily/Ribonuclease H"/>
    <property type="match status" value="1"/>
</dbReference>
<evidence type="ECO:0000259" key="2">
    <source>
        <dbReference type="PROSITE" id="PS50994"/>
    </source>
</evidence>
<dbReference type="GO" id="GO:0015074">
    <property type="term" value="P:DNA integration"/>
    <property type="evidence" value="ECO:0007669"/>
    <property type="project" value="InterPro"/>
</dbReference>
<evidence type="ECO:0000313" key="3">
    <source>
        <dbReference type="EMBL" id="KAF6019738.1"/>
    </source>
</evidence>
<evidence type="ECO:0000256" key="1">
    <source>
        <dbReference type="SAM" id="MobiDB-lite"/>
    </source>
</evidence>
<name>A0A7J7J2R2_BUGNE</name>
<organism evidence="3 4">
    <name type="scientific">Bugula neritina</name>
    <name type="common">Brown bryozoan</name>
    <name type="synonym">Sertularia neritina</name>
    <dbReference type="NCBI Taxonomy" id="10212"/>
    <lineage>
        <taxon>Eukaryota</taxon>
        <taxon>Metazoa</taxon>
        <taxon>Spiralia</taxon>
        <taxon>Lophotrochozoa</taxon>
        <taxon>Bryozoa</taxon>
        <taxon>Gymnolaemata</taxon>
        <taxon>Cheilostomatida</taxon>
        <taxon>Flustrina</taxon>
        <taxon>Buguloidea</taxon>
        <taxon>Bugulidae</taxon>
        <taxon>Bugula</taxon>
    </lineage>
</organism>
<gene>
    <name evidence="3" type="ORF">EB796_021966</name>
</gene>
<evidence type="ECO:0000313" key="4">
    <source>
        <dbReference type="Proteomes" id="UP000593567"/>
    </source>
</evidence>
<keyword evidence="4" id="KW-1185">Reference proteome</keyword>
<dbReference type="PANTHER" id="PTHR37984:SF5">
    <property type="entry name" value="PROTEIN NYNRIN-LIKE"/>
    <property type="match status" value="1"/>
</dbReference>
<protein>
    <recommendedName>
        <fullName evidence="2">Integrase catalytic domain-containing protein</fullName>
    </recommendedName>
</protein>
<dbReference type="PANTHER" id="PTHR37984">
    <property type="entry name" value="PROTEIN CBG26694"/>
    <property type="match status" value="1"/>
</dbReference>
<dbReference type="InterPro" id="IPR050951">
    <property type="entry name" value="Retrovirus_Pol_polyprotein"/>
</dbReference>
<feature type="region of interest" description="Disordered" evidence="1">
    <location>
        <begin position="217"/>
        <end position="261"/>
    </location>
</feature>
<dbReference type="EMBL" id="VXIV02003214">
    <property type="protein sequence ID" value="KAF6019738.1"/>
    <property type="molecule type" value="Genomic_DNA"/>
</dbReference>